<dbReference type="GO" id="GO:0160105">
    <property type="term" value="F:tRNA (adenine(22)-N1)-methyltransferase activity"/>
    <property type="evidence" value="ECO:0007669"/>
    <property type="project" value="InterPro"/>
</dbReference>
<proteinExistence type="predicted"/>
<name>A0A2G5NT86_9STAP</name>
<organism evidence="1 2">
    <name type="scientific">Macrococcoides goetzii</name>
    <dbReference type="NCBI Taxonomy" id="1891097"/>
    <lineage>
        <taxon>Bacteria</taxon>
        <taxon>Bacillati</taxon>
        <taxon>Bacillota</taxon>
        <taxon>Bacilli</taxon>
        <taxon>Bacillales</taxon>
        <taxon>Staphylococcaceae</taxon>
        <taxon>Macrococcoides</taxon>
    </lineage>
</organism>
<dbReference type="GO" id="GO:0032259">
    <property type="term" value="P:methylation"/>
    <property type="evidence" value="ECO:0007669"/>
    <property type="project" value="UniProtKB-KW"/>
</dbReference>
<protein>
    <submittedName>
        <fullName evidence="1">tRNA (Adenine-N(1))-methyltransferase</fullName>
    </submittedName>
</protein>
<dbReference type="InterPro" id="IPR029063">
    <property type="entry name" value="SAM-dependent_MTases_sf"/>
</dbReference>
<dbReference type="EMBL" id="MJBI02000001">
    <property type="protein sequence ID" value="RAI82406.1"/>
    <property type="molecule type" value="Genomic_DNA"/>
</dbReference>
<reference evidence="1 2" key="1">
    <citation type="journal article" date="2018" name="Front. Microbiol.">
        <title>Description and Comparative Genomics of Macrococcus caseolyticus subsp. hominis subsp. nov., Macrococcus goetzii sp. nov., Macrococcus epidermidis sp. nov., and Macrococcus bohemicus sp. nov., Novel Macrococci From Human Clinical Material With Virulence Potential and Suspected Uptake of Foreign DNA by Natural Transformation.</title>
        <authorList>
            <person name="Maslanova I."/>
            <person name="Wertheimer Z."/>
            <person name="Sedlacek I."/>
            <person name="Svec P."/>
            <person name="Indrakova A."/>
            <person name="Kovarovic V."/>
            <person name="Schumann P."/>
            <person name="Sproer C."/>
            <person name="Kralova S."/>
            <person name="Sedo O."/>
            <person name="Kristofova L."/>
            <person name="Vrbovska V."/>
            <person name="Fuzik T."/>
            <person name="Petras P."/>
            <person name="Zdrahal Z."/>
            <person name="Ruzickova V."/>
            <person name="Doskar J."/>
            <person name="Pantucek R."/>
        </authorList>
    </citation>
    <scope>NUCLEOTIDE SEQUENCE [LARGE SCALE GENOMIC DNA]</scope>
    <source>
        <strain evidence="1 2">CCM 4927</strain>
    </source>
</reference>
<sequence length="229" mass="25757">MIPLNNRLKTVARYIQHERLADIGSDHAYLPLYALENNLIRSAIAGEVVAGPFEAAVQNVKKYNASSSIDVRLGNGLEVIKPGEVDVITICGMGGPLIADIITTGKDKLSNHPRLVLQSNIHTEAVRRALVSLGYEIIAEEIMKEKKHTYEIIVAEYATEKVEYTQKALKFGPILLQNKNEVFIEKWNREYQHLIKVLSAIEHDPVHAQKHEQLKEEISLLKEVLGYVD</sequence>
<gene>
    <name evidence="1" type="ORF">BFS35_001610</name>
</gene>
<keyword evidence="2" id="KW-1185">Reference proteome</keyword>
<comment type="caution">
    <text evidence="1">The sequence shown here is derived from an EMBL/GenBank/DDBJ whole genome shotgun (WGS) entry which is preliminary data.</text>
</comment>
<evidence type="ECO:0000313" key="1">
    <source>
        <dbReference type="EMBL" id="RAI82406.1"/>
    </source>
</evidence>
<dbReference type="PANTHER" id="PTHR38451:SF1">
    <property type="entry name" value="TRNA (ADENINE(22)-N(1))-METHYLTRANSFERASE"/>
    <property type="match status" value="1"/>
</dbReference>
<evidence type="ECO:0000313" key="2">
    <source>
        <dbReference type="Proteomes" id="UP000229523"/>
    </source>
</evidence>
<dbReference type="Pfam" id="PF04816">
    <property type="entry name" value="TrmK"/>
    <property type="match status" value="1"/>
</dbReference>
<dbReference type="Gene3D" id="1.10.287.1890">
    <property type="match status" value="1"/>
</dbReference>
<dbReference type="PANTHER" id="PTHR38451">
    <property type="entry name" value="TRNA (ADENINE(22)-N(1))-METHYLTRANSFERASE"/>
    <property type="match status" value="1"/>
</dbReference>
<dbReference type="AlphaFoldDB" id="A0A2G5NT86"/>
<dbReference type="InterPro" id="IPR006901">
    <property type="entry name" value="TrmK"/>
</dbReference>
<dbReference type="Gene3D" id="3.40.50.150">
    <property type="entry name" value="Vaccinia Virus protein VP39"/>
    <property type="match status" value="1"/>
</dbReference>
<dbReference type="SUPFAM" id="SSF53335">
    <property type="entry name" value="S-adenosyl-L-methionine-dependent methyltransferases"/>
    <property type="match status" value="1"/>
</dbReference>
<dbReference type="Proteomes" id="UP000229523">
    <property type="component" value="Unassembled WGS sequence"/>
</dbReference>
<dbReference type="RefSeq" id="WP_099578481.1">
    <property type="nucleotide sequence ID" value="NZ_MJBI02000001.1"/>
</dbReference>
<accession>A0A2G5NT86</accession>
<dbReference type="PIRSF" id="PIRSF018637">
    <property type="entry name" value="TrmK"/>
    <property type="match status" value="1"/>
</dbReference>